<reference evidence="1 2" key="1">
    <citation type="submission" date="2019-01" db="EMBL/GenBank/DDBJ databases">
        <title>Spirosoma flava sp. nov., a propanil-degrading bacterium isolated from herbicide-contaminated soil.</title>
        <authorList>
            <person name="Zhang L."/>
            <person name="Jiang J.-D."/>
        </authorList>
    </citation>
    <scope>NUCLEOTIDE SEQUENCE [LARGE SCALE GENOMIC DNA]</scope>
    <source>
        <strain evidence="1 2">TY50</strain>
    </source>
</reference>
<sequence length="111" mass="12592">MNTADNVLLTPTGHQVHLHARDGIRSVRIDRLVSENELTFAHYPALSLATYDESGFMLWSDELHTYAPPDSPQEATINRMFAVWESLTIGIDAHGEAFDFLIRVYYTINPD</sequence>
<name>A0A4Q2UCG1_9BACT</name>
<accession>A0A4Q2UCG1</accession>
<keyword evidence="2" id="KW-1185">Reference proteome</keyword>
<gene>
    <name evidence="1" type="ORF">EQG79_29190</name>
</gene>
<comment type="caution">
    <text evidence="1">The sequence shown here is derived from an EMBL/GenBank/DDBJ whole genome shotgun (WGS) entry which is preliminary data.</text>
</comment>
<protein>
    <submittedName>
        <fullName evidence="1">Uncharacterized protein</fullName>
    </submittedName>
</protein>
<dbReference type="Proteomes" id="UP000290407">
    <property type="component" value="Unassembled WGS sequence"/>
</dbReference>
<evidence type="ECO:0000313" key="1">
    <source>
        <dbReference type="EMBL" id="RYC66456.1"/>
    </source>
</evidence>
<dbReference type="RefSeq" id="WP_129606564.1">
    <property type="nucleotide sequence ID" value="NZ_SBLB01000014.1"/>
</dbReference>
<dbReference type="EMBL" id="SBLB01000014">
    <property type="protein sequence ID" value="RYC66456.1"/>
    <property type="molecule type" value="Genomic_DNA"/>
</dbReference>
<evidence type="ECO:0000313" key="2">
    <source>
        <dbReference type="Proteomes" id="UP000290407"/>
    </source>
</evidence>
<dbReference type="AlphaFoldDB" id="A0A4Q2UCG1"/>
<organism evidence="1 2">
    <name type="scientific">Spirosoma sordidisoli</name>
    <dbReference type="NCBI Taxonomy" id="2502893"/>
    <lineage>
        <taxon>Bacteria</taxon>
        <taxon>Pseudomonadati</taxon>
        <taxon>Bacteroidota</taxon>
        <taxon>Cytophagia</taxon>
        <taxon>Cytophagales</taxon>
        <taxon>Cytophagaceae</taxon>
        <taxon>Spirosoma</taxon>
    </lineage>
</organism>
<proteinExistence type="predicted"/>